<dbReference type="InterPro" id="IPR002104">
    <property type="entry name" value="Integrase_catalytic"/>
</dbReference>
<dbReference type="InterPro" id="IPR011010">
    <property type="entry name" value="DNA_brk_join_enz"/>
</dbReference>
<proteinExistence type="predicted"/>
<dbReference type="AlphaFoldDB" id="A0AA37MS76"/>
<protein>
    <recommendedName>
        <fullName evidence="3">Tyr recombinase domain-containing protein</fullName>
    </recommendedName>
</protein>
<evidence type="ECO:0000313" key="4">
    <source>
        <dbReference type="EMBL" id="GJH29341.1"/>
    </source>
</evidence>
<keyword evidence="1" id="KW-0229">DNA integration</keyword>
<comment type="caution">
    <text evidence="4">The sequence shown here is derived from an EMBL/GenBank/DDBJ whole genome shotgun (WGS) entry which is preliminary data.</text>
</comment>
<evidence type="ECO:0000313" key="5">
    <source>
        <dbReference type="Proteomes" id="UP001055111"/>
    </source>
</evidence>
<reference evidence="4" key="1">
    <citation type="submission" date="2022-09" db="EMBL/GenBank/DDBJ databases">
        <title>Isolation and characterization of 3-chlorobenzoate degrading bacteria from soils in Shizuoka.</title>
        <authorList>
            <person name="Ifat A."/>
            <person name="Ogawa N."/>
            <person name="Kimbara K."/>
            <person name="Moriuchi R."/>
            <person name="Dohra H."/>
            <person name="Shintani M."/>
        </authorList>
    </citation>
    <scope>NUCLEOTIDE SEQUENCE</scope>
    <source>
        <strain evidence="4">19CS4-2</strain>
    </source>
</reference>
<dbReference type="Gene3D" id="1.10.443.10">
    <property type="entry name" value="Intergrase catalytic core"/>
    <property type="match status" value="1"/>
</dbReference>
<dbReference type="Proteomes" id="UP001055111">
    <property type="component" value="Unassembled WGS sequence"/>
</dbReference>
<dbReference type="EMBL" id="BPUS01000022">
    <property type="protein sequence ID" value="GJH29341.1"/>
    <property type="molecule type" value="Genomic_DNA"/>
</dbReference>
<dbReference type="InterPro" id="IPR013762">
    <property type="entry name" value="Integrase-like_cat_sf"/>
</dbReference>
<sequence length="179" mass="20077">MATTETDKPADIRNRAILMLLSIYGMRRGEVATLRLDQVNWAGRTLRLFRLKRRQPQVYPLLPTVAEALARYIDTVRPKTSAQEIFLGLYAPQRPLTPQAIFDVVNDRFKALGIKAKHCGPHALRHACAVRLVGEGLSLKEIGDHLGHQSASATMTYAKVDMRALREVGDFDLGELSWN</sequence>
<dbReference type="GO" id="GO:0006310">
    <property type="term" value="P:DNA recombination"/>
    <property type="evidence" value="ECO:0007669"/>
    <property type="project" value="UniProtKB-KW"/>
</dbReference>
<name>A0AA37MS76_9BURK</name>
<dbReference type="GO" id="GO:0015074">
    <property type="term" value="P:DNA integration"/>
    <property type="evidence" value="ECO:0007669"/>
    <property type="project" value="UniProtKB-KW"/>
</dbReference>
<organism evidence="4 5">
    <name type="scientific">Caballeronia novacaledonica</name>
    <dbReference type="NCBI Taxonomy" id="1544861"/>
    <lineage>
        <taxon>Bacteria</taxon>
        <taxon>Pseudomonadati</taxon>
        <taxon>Pseudomonadota</taxon>
        <taxon>Betaproteobacteria</taxon>
        <taxon>Burkholderiales</taxon>
        <taxon>Burkholderiaceae</taxon>
        <taxon>Caballeronia</taxon>
    </lineage>
</organism>
<accession>A0AA37MS76</accession>
<evidence type="ECO:0000256" key="2">
    <source>
        <dbReference type="ARBA" id="ARBA00023172"/>
    </source>
</evidence>
<dbReference type="PANTHER" id="PTHR30349">
    <property type="entry name" value="PHAGE INTEGRASE-RELATED"/>
    <property type="match status" value="1"/>
</dbReference>
<dbReference type="PANTHER" id="PTHR30349:SF90">
    <property type="entry name" value="TYROSINE RECOMBINASE XERD"/>
    <property type="match status" value="1"/>
</dbReference>
<dbReference type="PROSITE" id="PS51898">
    <property type="entry name" value="TYR_RECOMBINASE"/>
    <property type="match status" value="1"/>
</dbReference>
<dbReference type="GO" id="GO:0003677">
    <property type="term" value="F:DNA binding"/>
    <property type="evidence" value="ECO:0007669"/>
    <property type="project" value="InterPro"/>
</dbReference>
<dbReference type="SUPFAM" id="SSF56349">
    <property type="entry name" value="DNA breaking-rejoining enzymes"/>
    <property type="match status" value="1"/>
</dbReference>
<dbReference type="Pfam" id="PF00589">
    <property type="entry name" value="Phage_integrase"/>
    <property type="match status" value="1"/>
</dbReference>
<evidence type="ECO:0000259" key="3">
    <source>
        <dbReference type="PROSITE" id="PS51898"/>
    </source>
</evidence>
<keyword evidence="2" id="KW-0233">DNA recombination</keyword>
<feature type="domain" description="Tyr recombinase" evidence="3">
    <location>
        <begin position="1"/>
        <end position="170"/>
    </location>
</feature>
<dbReference type="InterPro" id="IPR050090">
    <property type="entry name" value="Tyrosine_recombinase_XerCD"/>
</dbReference>
<evidence type="ECO:0000256" key="1">
    <source>
        <dbReference type="ARBA" id="ARBA00022908"/>
    </source>
</evidence>
<gene>
    <name evidence="4" type="ORF">CBA19CS42_32515</name>
</gene>
<dbReference type="RefSeq" id="WP_238216603.1">
    <property type="nucleotide sequence ID" value="NZ_BPUS01000022.1"/>
</dbReference>